<comment type="caution">
    <text evidence="1">The sequence shown here is derived from an EMBL/GenBank/DDBJ whole genome shotgun (WGS) entry which is preliminary data.</text>
</comment>
<organism evidence="1 2">
    <name type="scientific">Chiloscyllium punctatum</name>
    <name type="common">Brownbanded bambooshark</name>
    <name type="synonym">Hemiscyllium punctatum</name>
    <dbReference type="NCBI Taxonomy" id="137246"/>
    <lineage>
        <taxon>Eukaryota</taxon>
        <taxon>Metazoa</taxon>
        <taxon>Chordata</taxon>
        <taxon>Craniata</taxon>
        <taxon>Vertebrata</taxon>
        <taxon>Chondrichthyes</taxon>
        <taxon>Elasmobranchii</taxon>
        <taxon>Galeomorphii</taxon>
        <taxon>Galeoidea</taxon>
        <taxon>Orectolobiformes</taxon>
        <taxon>Hemiscylliidae</taxon>
        <taxon>Chiloscyllium</taxon>
    </lineage>
</organism>
<keyword evidence="2" id="KW-1185">Reference proteome</keyword>
<sequence>MDLRALDLLLSDVSCCEGSLCNGDPGITTTVDR</sequence>
<accession>A0A401TNH5</accession>
<feature type="non-terminal residue" evidence="1">
    <location>
        <position position="33"/>
    </location>
</feature>
<proteinExistence type="predicted"/>
<name>A0A401TNH5_CHIPU</name>
<dbReference type="EMBL" id="BEZZ01128674">
    <property type="protein sequence ID" value="GCC44231.1"/>
    <property type="molecule type" value="Genomic_DNA"/>
</dbReference>
<dbReference type="AlphaFoldDB" id="A0A401TNH5"/>
<evidence type="ECO:0000313" key="2">
    <source>
        <dbReference type="Proteomes" id="UP000287033"/>
    </source>
</evidence>
<reference evidence="1 2" key="1">
    <citation type="journal article" date="2018" name="Nat. Ecol. Evol.">
        <title>Shark genomes provide insights into elasmobranch evolution and the origin of vertebrates.</title>
        <authorList>
            <person name="Hara Y"/>
            <person name="Yamaguchi K"/>
            <person name="Onimaru K"/>
            <person name="Kadota M"/>
            <person name="Koyanagi M"/>
            <person name="Keeley SD"/>
            <person name="Tatsumi K"/>
            <person name="Tanaka K"/>
            <person name="Motone F"/>
            <person name="Kageyama Y"/>
            <person name="Nozu R"/>
            <person name="Adachi N"/>
            <person name="Nishimura O"/>
            <person name="Nakagawa R"/>
            <person name="Tanegashima C"/>
            <person name="Kiyatake I"/>
            <person name="Matsumoto R"/>
            <person name="Murakumo K"/>
            <person name="Nishida K"/>
            <person name="Terakita A"/>
            <person name="Kuratani S"/>
            <person name="Sato K"/>
            <person name="Hyodo S Kuraku.S."/>
        </authorList>
    </citation>
    <scope>NUCLEOTIDE SEQUENCE [LARGE SCALE GENOMIC DNA]</scope>
</reference>
<protein>
    <submittedName>
        <fullName evidence="1">Uncharacterized protein</fullName>
    </submittedName>
</protein>
<evidence type="ECO:0000313" key="1">
    <source>
        <dbReference type="EMBL" id="GCC44231.1"/>
    </source>
</evidence>
<gene>
    <name evidence="1" type="ORF">chiPu_0028304</name>
</gene>
<dbReference type="Proteomes" id="UP000287033">
    <property type="component" value="Unassembled WGS sequence"/>
</dbReference>